<dbReference type="EMBL" id="CAJOBR010038261">
    <property type="protein sequence ID" value="CAF5019164.1"/>
    <property type="molecule type" value="Genomic_DNA"/>
</dbReference>
<evidence type="ECO:0000313" key="3">
    <source>
        <dbReference type="Proteomes" id="UP000663873"/>
    </source>
</evidence>
<organism evidence="1 3">
    <name type="scientific">Rotaria socialis</name>
    <dbReference type="NCBI Taxonomy" id="392032"/>
    <lineage>
        <taxon>Eukaryota</taxon>
        <taxon>Metazoa</taxon>
        <taxon>Spiralia</taxon>
        <taxon>Gnathifera</taxon>
        <taxon>Rotifera</taxon>
        <taxon>Eurotatoria</taxon>
        <taxon>Bdelloidea</taxon>
        <taxon>Philodinida</taxon>
        <taxon>Philodinidae</taxon>
        <taxon>Rotaria</taxon>
    </lineage>
</organism>
<dbReference type="AlphaFoldDB" id="A0A821NVS4"/>
<reference evidence="1" key="1">
    <citation type="submission" date="2021-02" db="EMBL/GenBank/DDBJ databases">
        <authorList>
            <person name="Nowell W R."/>
        </authorList>
    </citation>
    <scope>NUCLEOTIDE SEQUENCE</scope>
</reference>
<proteinExistence type="predicted"/>
<feature type="non-terminal residue" evidence="1">
    <location>
        <position position="1"/>
    </location>
</feature>
<sequence length="37" mass="4129">GNQKGGIANVPLRIDSSYSHPLRIIETIPQRLITKNQ</sequence>
<dbReference type="Proteomes" id="UP000663848">
    <property type="component" value="Unassembled WGS sequence"/>
</dbReference>
<evidence type="ECO:0000313" key="2">
    <source>
        <dbReference type="EMBL" id="CAF5019164.1"/>
    </source>
</evidence>
<protein>
    <submittedName>
        <fullName evidence="1">Uncharacterized protein</fullName>
    </submittedName>
</protein>
<accession>A0A821NVS4</accession>
<keyword evidence="3" id="KW-1185">Reference proteome</keyword>
<comment type="caution">
    <text evidence="1">The sequence shown here is derived from an EMBL/GenBank/DDBJ whole genome shotgun (WGS) entry which is preliminary data.</text>
</comment>
<dbReference type="Proteomes" id="UP000663873">
    <property type="component" value="Unassembled WGS sequence"/>
</dbReference>
<name>A0A821NVS4_9BILA</name>
<gene>
    <name evidence="2" type="ORF">QYT958_LOCUS39797</name>
    <name evidence="1" type="ORF">UJA718_LOCUS40929</name>
</gene>
<dbReference type="EMBL" id="CAJOBP010046690">
    <property type="protein sequence ID" value="CAF4793067.1"/>
    <property type="molecule type" value="Genomic_DNA"/>
</dbReference>
<evidence type="ECO:0000313" key="1">
    <source>
        <dbReference type="EMBL" id="CAF4793067.1"/>
    </source>
</evidence>